<dbReference type="InterPro" id="IPR045877">
    <property type="entry name" value="ZFP36-like"/>
</dbReference>
<keyword evidence="3 5" id="KW-0863">Zinc-finger</keyword>
<proteinExistence type="predicted"/>
<keyword evidence="1 5" id="KW-0479">Metal-binding</keyword>
<protein>
    <submittedName>
        <fullName evidence="9">C3H1-type domain-containing protein</fullName>
    </submittedName>
</protein>
<feature type="region of interest" description="Disordered" evidence="6">
    <location>
        <begin position="90"/>
        <end position="156"/>
    </location>
</feature>
<dbReference type="GO" id="GO:0043186">
    <property type="term" value="C:P granule"/>
    <property type="evidence" value="ECO:0007669"/>
    <property type="project" value="UniProtKB-ARBA"/>
</dbReference>
<organism evidence="8 9">
    <name type="scientific">Meloidogyne hapla</name>
    <name type="common">Root-knot nematode worm</name>
    <dbReference type="NCBI Taxonomy" id="6305"/>
    <lineage>
        <taxon>Eukaryota</taxon>
        <taxon>Metazoa</taxon>
        <taxon>Ecdysozoa</taxon>
        <taxon>Nematoda</taxon>
        <taxon>Chromadorea</taxon>
        <taxon>Rhabditida</taxon>
        <taxon>Tylenchina</taxon>
        <taxon>Tylenchomorpha</taxon>
        <taxon>Tylenchoidea</taxon>
        <taxon>Meloidogynidae</taxon>
        <taxon>Meloidogyninae</taxon>
        <taxon>Meloidogyne</taxon>
    </lineage>
</organism>
<feature type="domain" description="C3H1-type" evidence="7">
    <location>
        <begin position="17"/>
        <end position="45"/>
    </location>
</feature>
<dbReference type="PROSITE" id="PS50103">
    <property type="entry name" value="ZF_C3H1"/>
    <property type="match status" value="2"/>
</dbReference>
<feature type="compositionally biased region" description="Polar residues" evidence="6">
    <location>
        <begin position="91"/>
        <end position="110"/>
    </location>
</feature>
<dbReference type="WBParaSite" id="MhA1_Contig878.frz3.gene4">
    <property type="protein sequence ID" value="MhA1_Contig878.frz3.gene4"/>
    <property type="gene ID" value="MhA1_Contig878.frz3.gene4"/>
</dbReference>
<accession>A0A1I8C1L0</accession>
<name>A0A1I8C1L0_MELHA</name>
<dbReference type="GO" id="GO:0008270">
    <property type="term" value="F:zinc ion binding"/>
    <property type="evidence" value="ECO:0007669"/>
    <property type="project" value="UniProtKB-KW"/>
</dbReference>
<dbReference type="AlphaFoldDB" id="A0A1I8C1L0"/>
<dbReference type="InterPro" id="IPR036855">
    <property type="entry name" value="Znf_CCCH_sf"/>
</dbReference>
<dbReference type="SUPFAM" id="SSF90229">
    <property type="entry name" value="CCCH zinc finger"/>
    <property type="match status" value="2"/>
</dbReference>
<dbReference type="PANTHER" id="PTHR12547">
    <property type="entry name" value="CCCH ZINC FINGER/TIS11-RELATED"/>
    <property type="match status" value="1"/>
</dbReference>
<evidence type="ECO:0000256" key="3">
    <source>
        <dbReference type="ARBA" id="ARBA00022771"/>
    </source>
</evidence>
<dbReference type="Gene3D" id="4.10.1000.10">
    <property type="entry name" value="Zinc finger, CCCH-type"/>
    <property type="match status" value="2"/>
</dbReference>
<evidence type="ECO:0000313" key="9">
    <source>
        <dbReference type="WBParaSite" id="MhA1_Contig878.frz3.gene4"/>
    </source>
</evidence>
<feature type="zinc finger region" description="C3H1-type" evidence="5">
    <location>
        <begin position="17"/>
        <end position="45"/>
    </location>
</feature>
<evidence type="ECO:0000256" key="2">
    <source>
        <dbReference type="ARBA" id="ARBA00022737"/>
    </source>
</evidence>
<evidence type="ECO:0000313" key="8">
    <source>
        <dbReference type="Proteomes" id="UP000095281"/>
    </source>
</evidence>
<keyword evidence="2" id="KW-0677">Repeat</keyword>
<sequence length="259" mass="29137">MSDTESNNGTIKINNIRLKVSICNTWLRKGYCPRGLACIYAHGTDELQDGESDEKKQPTVICKYWFTNGWCRSGDSCRFMHPINDKRIQNDENLNESGNENNRVFDSSGNIKDENSSVRGGKKNFGSLHSLSNDPPPSSKTIGGTNNNQKINNNSSKIANNSLNNCFLHANRLKNPTMPPPLMSENFASFGFFGHNRRNGNAGTSSLVGESAKKGNKYKKRDTLDEFDDEEDSELVLLGKRFNKMEKNKIDKEEENISW</sequence>
<dbReference type="GO" id="GO:0003729">
    <property type="term" value="F:mRNA binding"/>
    <property type="evidence" value="ECO:0007669"/>
    <property type="project" value="InterPro"/>
</dbReference>
<evidence type="ECO:0000256" key="4">
    <source>
        <dbReference type="ARBA" id="ARBA00022833"/>
    </source>
</evidence>
<dbReference type="Pfam" id="PF00642">
    <property type="entry name" value="zf-CCCH"/>
    <property type="match status" value="2"/>
</dbReference>
<reference evidence="9" key="1">
    <citation type="submission" date="2016-11" db="UniProtKB">
        <authorList>
            <consortium name="WormBaseParasite"/>
        </authorList>
    </citation>
    <scope>IDENTIFICATION</scope>
</reference>
<dbReference type="Proteomes" id="UP000095281">
    <property type="component" value="Unplaced"/>
</dbReference>
<evidence type="ECO:0000256" key="1">
    <source>
        <dbReference type="ARBA" id="ARBA00022723"/>
    </source>
</evidence>
<feature type="domain" description="C3H1-type" evidence="7">
    <location>
        <begin position="56"/>
        <end position="84"/>
    </location>
</feature>
<feature type="compositionally biased region" description="Low complexity" evidence="6">
    <location>
        <begin position="146"/>
        <end position="156"/>
    </location>
</feature>
<feature type="compositionally biased region" description="Polar residues" evidence="6">
    <location>
        <begin position="127"/>
        <end position="145"/>
    </location>
</feature>
<dbReference type="InterPro" id="IPR000571">
    <property type="entry name" value="Znf_CCCH"/>
</dbReference>
<evidence type="ECO:0000259" key="7">
    <source>
        <dbReference type="PROSITE" id="PS50103"/>
    </source>
</evidence>
<feature type="zinc finger region" description="C3H1-type" evidence="5">
    <location>
        <begin position="56"/>
        <end position="84"/>
    </location>
</feature>
<evidence type="ECO:0000256" key="6">
    <source>
        <dbReference type="SAM" id="MobiDB-lite"/>
    </source>
</evidence>
<evidence type="ECO:0000256" key="5">
    <source>
        <dbReference type="PROSITE-ProRule" id="PRU00723"/>
    </source>
</evidence>
<keyword evidence="4 5" id="KW-0862">Zinc</keyword>
<keyword evidence="8" id="KW-1185">Reference proteome</keyword>
<dbReference type="PANTHER" id="PTHR12547:SF18">
    <property type="entry name" value="PROTEIN TIS11"/>
    <property type="match status" value="1"/>
</dbReference>
<dbReference type="SMART" id="SM00356">
    <property type="entry name" value="ZnF_C3H1"/>
    <property type="match status" value="2"/>
</dbReference>